<dbReference type="GO" id="GO:0006508">
    <property type="term" value="P:proteolysis"/>
    <property type="evidence" value="ECO:0007669"/>
    <property type="project" value="UniProtKB-KW"/>
</dbReference>
<keyword evidence="3" id="KW-0645">Protease</keyword>
<dbReference type="Pfam" id="PF19425">
    <property type="entry name" value="Csd3_N2"/>
    <property type="match status" value="1"/>
</dbReference>
<dbReference type="InterPro" id="IPR007340">
    <property type="entry name" value="LysM_Opacity-associatedA"/>
</dbReference>
<evidence type="ECO:0000256" key="6">
    <source>
        <dbReference type="ARBA" id="ARBA00022833"/>
    </source>
</evidence>
<feature type="domain" description="M23ase beta-sheet core" evidence="10">
    <location>
        <begin position="295"/>
        <end position="388"/>
    </location>
</feature>
<keyword evidence="9" id="KW-1133">Transmembrane helix</keyword>
<evidence type="ECO:0000259" key="11">
    <source>
        <dbReference type="Pfam" id="PF04225"/>
    </source>
</evidence>
<evidence type="ECO:0000313" key="14">
    <source>
        <dbReference type="Proteomes" id="UP000184608"/>
    </source>
</evidence>
<evidence type="ECO:0000256" key="1">
    <source>
        <dbReference type="ARBA" id="ARBA00001947"/>
    </source>
</evidence>
<dbReference type="InterPro" id="IPR050570">
    <property type="entry name" value="Cell_wall_metabolism_enzyme"/>
</dbReference>
<dbReference type="Gene3D" id="2.70.70.10">
    <property type="entry name" value="Glucose Permease (Domain IIA)"/>
    <property type="match status" value="1"/>
</dbReference>
<keyword evidence="5 13" id="KW-0378">Hydrolase</keyword>
<evidence type="ECO:0000256" key="5">
    <source>
        <dbReference type="ARBA" id="ARBA00022801"/>
    </source>
</evidence>
<dbReference type="GO" id="GO:0030313">
    <property type="term" value="C:cell envelope"/>
    <property type="evidence" value="ECO:0007669"/>
    <property type="project" value="UniProtKB-SubCell"/>
</dbReference>
<dbReference type="OrthoDB" id="9805070at2"/>
<comment type="subcellular location">
    <subcellularLocation>
        <location evidence="2">Cell envelope</location>
    </subcellularLocation>
</comment>
<dbReference type="GO" id="GO:0042834">
    <property type="term" value="F:peptidoglycan binding"/>
    <property type="evidence" value="ECO:0007669"/>
    <property type="project" value="InterPro"/>
</dbReference>
<dbReference type="PANTHER" id="PTHR21666:SF292">
    <property type="entry name" value="MUREIN DD-ENDOPEPTIDASE MEPM"/>
    <property type="match status" value="1"/>
</dbReference>
<dbReference type="GO" id="GO:0046872">
    <property type="term" value="F:metal ion binding"/>
    <property type="evidence" value="ECO:0007669"/>
    <property type="project" value="UniProtKB-KW"/>
</dbReference>
<dbReference type="STRING" id="1216006.VA7868_03785"/>
<evidence type="ECO:0000313" key="13">
    <source>
        <dbReference type="EMBL" id="SHI47477.1"/>
    </source>
</evidence>
<evidence type="ECO:0000256" key="3">
    <source>
        <dbReference type="ARBA" id="ARBA00022670"/>
    </source>
</evidence>
<feature type="domain" description="Opacity-associated protein A LysM-like" evidence="11">
    <location>
        <begin position="73"/>
        <end position="155"/>
    </location>
</feature>
<dbReference type="GO" id="GO:0004222">
    <property type="term" value="F:metalloendopeptidase activity"/>
    <property type="evidence" value="ECO:0007669"/>
    <property type="project" value="TreeGrafter"/>
</dbReference>
<keyword evidence="7" id="KW-0482">Metalloprotease</keyword>
<feature type="transmembrane region" description="Helical" evidence="9">
    <location>
        <begin position="18"/>
        <end position="36"/>
    </location>
</feature>
<comment type="cofactor">
    <cofactor evidence="1">
        <name>Zn(2+)</name>
        <dbReference type="ChEBI" id="CHEBI:29105"/>
    </cofactor>
</comment>
<evidence type="ECO:0000256" key="7">
    <source>
        <dbReference type="ARBA" id="ARBA00023049"/>
    </source>
</evidence>
<dbReference type="InterPro" id="IPR045834">
    <property type="entry name" value="Csd3_N2"/>
</dbReference>
<feature type="domain" description="Csd3-like second N-terminal" evidence="12">
    <location>
        <begin position="161"/>
        <end position="283"/>
    </location>
</feature>
<gene>
    <name evidence="13" type="primary">mepM_3</name>
    <name evidence="13" type="ORF">VA7868_03785</name>
</gene>
<evidence type="ECO:0000259" key="10">
    <source>
        <dbReference type="Pfam" id="PF01551"/>
    </source>
</evidence>
<evidence type="ECO:0000256" key="2">
    <source>
        <dbReference type="ARBA" id="ARBA00004196"/>
    </source>
</evidence>
<accession>A0A1M6BFM5</accession>
<keyword evidence="9" id="KW-0812">Transmembrane</keyword>
<keyword evidence="9" id="KW-0472">Membrane</keyword>
<evidence type="ECO:0000259" key="12">
    <source>
        <dbReference type="Pfam" id="PF19425"/>
    </source>
</evidence>
<dbReference type="Pfam" id="PF04225">
    <property type="entry name" value="LysM_OapA"/>
    <property type="match status" value="1"/>
</dbReference>
<protein>
    <submittedName>
        <fullName evidence="13">Murein DD-endopeptidase MepM</fullName>
        <ecNumber evidence="13">3.4.24.-</ecNumber>
    </submittedName>
</protein>
<dbReference type="InterPro" id="IPR011055">
    <property type="entry name" value="Dup_hybrid_motif"/>
</dbReference>
<sequence length="437" mass="49834">MVKAIIERVAALSGRQKVYVLGLPLLCVIAFYNLLYHGQAHRRSLELTLPENRLVETLVAEQTLAAERLPDYEYTIRPGDNLSHIFEQLGFSYRDLMKIMETDLDYLSLDTIMPGDTLRFWRGEDGQTLQKMSLEFSLVESVVFTRLEDGSYEYKSIKIPGQWKREPLIGEIHGSFSLSVNKAGLNSNEIEQIVSLLKDKINFARDLRAGDKFEIVQSKQYVGKQLTGNTEIQAIKIFNRGRTIAAYLHTDGQYYDRNGHSLQRAFRRYPTSKRWRISSPFDPHRHHPVTHRIMPHNGTDFATPVGTPVLATGDGTVIMIRNHPYAGKYVVIRHDSTYKTRYLHLSKILVHKGQKVSRGQKIALTGRSGRVTGPHLHYELIVKGRPVNAMKAKIPMATSVARKEMQQFKANRNQLDQLLKQKELQLAARTENSPGQS</sequence>
<keyword evidence="6" id="KW-0862">Zinc</keyword>
<name>A0A1M6BFM5_9VIBR</name>
<dbReference type="Proteomes" id="UP000184608">
    <property type="component" value="Unassembled WGS sequence"/>
</dbReference>
<dbReference type="PANTHER" id="PTHR21666">
    <property type="entry name" value="PEPTIDASE-RELATED"/>
    <property type="match status" value="1"/>
</dbReference>
<dbReference type="EMBL" id="FQXZ01000041">
    <property type="protein sequence ID" value="SHI47477.1"/>
    <property type="molecule type" value="Genomic_DNA"/>
</dbReference>
<dbReference type="AlphaFoldDB" id="A0A1M6BFM5"/>
<comment type="pathway">
    <text evidence="8">Cell wall degradation; peptidoglycan degradation.</text>
</comment>
<reference evidence="13 14" key="1">
    <citation type="submission" date="2016-11" db="EMBL/GenBank/DDBJ databases">
        <authorList>
            <person name="Jaros S."/>
            <person name="Januszkiewicz K."/>
            <person name="Wedrychowicz H."/>
        </authorList>
    </citation>
    <scope>NUCLEOTIDE SEQUENCE [LARGE SCALE GENOMIC DNA]</scope>
    <source>
        <strain evidence="13 14">CECT 7868</strain>
    </source>
</reference>
<evidence type="ECO:0000256" key="9">
    <source>
        <dbReference type="SAM" id="Phobius"/>
    </source>
</evidence>
<dbReference type="FunFam" id="2.70.70.10:FF:000002">
    <property type="entry name" value="Murein DD-endopeptidase MepM"/>
    <property type="match status" value="1"/>
</dbReference>
<keyword evidence="14" id="KW-1185">Reference proteome</keyword>
<dbReference type="Pfam" id="PF01551">
    <property type="entry name" value="Peptidase_M23"/>
    <property type="match status" value="1"/>
</dbReference>
<dbReference type="EC" id="3.4.24.-" evidence="13"/>
<proteinExistence type="predicted"/>
<dbReference type="SUPFAM" id="SSF51261">
    <property type="entry name" value="Duplicated hybrid motif"/>
    <property type="match status" value="1"/>
</dbReference>
<dbReference type="Gene3D" id="3.10.450.350">
    <property type="match status" value="2"/>
</dbReference>
<dbReference type="CDD" id="cd12797">
    <property type="entry name" value="M23_peptidase"/>
    <property type="match status" value="1"/>
</dbReference>
<dbReference type="InterPro" id="IPR016047">
    <property type="entry name" value="M23ase_b-sheet_dom"/>
</dbReference>
<keyword evidence="4" id="KW-0479">Metal-binding</keyword>
<evidence type="ECO:0000256" key="8">
    <source>
        <dbReference type="ARBA" id="ARBA00060568"/>
    </source>
</evidence>
<organism evidence="13 14">
    <name type="scientific">Vibrio aerogenes CECT 7868</name>
    <dbReference type="NCBI Taxonomy" id="1216006"/>
    <lineage>
        <taxon>Bacteria</taxon>
        <taxon>Pseudomonadati</taxon>
        <taxon>Pseudomonadota</taxon>
        <taxon>Gammaproteobacteria</taxon>
        <taxon>Vibrionales</taxon>
        <taxon>Vibrionaceae</taxon>
        <taxon>Vibrio</taxon>
    </lineage>
</organism>
<evidence type="ECO:0000256" key="4">
    <source>
        <dbReference type="ARBA" id="ARBA00022723"/>
    </source>
</evidence>